<organism evidence="1">
    <name type="scientific">Anguilla anguilla</name>
    <name type="common">European freshwater eel</name>
    <name type="synonym">Muraena anguilla</name>
    <dbReference type="NCBI Taxonomy" id="7936"/>
    <lineage>
        <taxon>Eukaryota</taxon>
        <taxon>Metazoa</taxon>
        <taxon>Chordata</taxon>
        <taxon>Craniata</taxon>
        <taxon>Vertebrata</taxon>
        <taxon>Euteleostomi</taxon>
        <taxon>Actinopterygii</taxon>
        <taxon>Neopterygii</taxon>
        <taxon>Teleostei</taxon>
        <taxon>Anguilliformes</taxon>
        <taxon>Anguillidae</taxon>
        <taxon>Anguilla</taxon>
    </lineage>
</organism>
<evidence type="ECO:0000313" key="1">
    <source>
        <dbReference type="EMBL" id="JAH17466.1"/>
    </source>
</evidence>
<proteinExistence type="predicted"/>
<dbReference type="EMBL" id="GBXM01091111">
    <property type="protein sequence ID" value="JAH17466.1"/>
    <property type="molecule type" value="Transcribed_RNA"/>
</dbReference>
<sequence>MITPDRPMQMRNLHEPTRDISQIWRLIEA</sequence>
<accession>A0A0E9QKQ5</accession>
<name>A0A0E9QKQ5_ANGAN</name>
<reference evidence="1" key="2">
    <citation type="journal article" date="2015" name="Fish Shellfish Immunol.">
        <title>Early steps in the European eel (Anguilla anguilla)-Vibrio vulnificus interaction in the gills: Role of the RtxA13 toxin.</title>
        <authorList>
            <person name="Callol A."/>
            <person name="Pajuelo D."/>
            <person name="Ebbesson L."/>
            <person name="Teles M."/>
            <person name="MacKenzie S."/>
            <person name="Amaro C."/>
        </authorList>
    </citation>
    <scope>NUCLEOTIDE SEQUENCE</scope>
</reference>
<reference evidence="1" key="1">
    <citation type="submission" date="2014-11" db="EMBL/GenBank/DDBJ databases">
        <authorList>
            <person name="Amaro Gonzalez C."/>
        </authorList>
    </citation>
    <scope>NUCLEOTIDE SEQUENCE</scope>
</reference>
<dbReference type="AlphaFoldDB" id="A0A0E9QKQ5"/>
<protein>
    <submittedName>
        <fullName evidence="1">Uncharacterized protein</fullName>
    </submittedName>
</protein>